<gene>
    <name evidence="8" type="primary">xsa43G</name>
    <name evidence="8" type="ORF">FXF36_10220</name>
</gene>
<dbReference type="GO" id="GO:0046373">
    <property type="term" value="P:L-arabinose metabolic process"/>
    <property type="evidence" value="ECO:0007669"/>
    <property type="project" value="InterPro"/>
</dbReference>
<feature type="domain" description="Alpha-L-arabinofuranosidase B arabinose-binding" evidence="7">
    <location>
        <begin position="448"/>
        <end position="499"/>
    </location>
</feature>
<keyword evidence="4" id="KW-0119">Carbohydrate metabolism</keyword>
<accession>A0A5P6VVM3</accession>
<evidence type="ECO:0000256" key="3">
    <source>
        <dbReference type="ARBA" id="ARBA00022801"/>
    </source>
</evidence>
<keyword evidence="2" id="KW-0858">Xylan degradation</keyword>
<dbReference type="AlphaFoldDB" id="A0A5P6VVM3"/>
<dbReference type="RefSeq" id="WP_151623781.1">
    <property type="nucleotide sequence ID" value="NZ_CP043028.1"/>
</dbReference>
<evidence type="ECO:0000259" key="7">
    <source>
        <dbReference type="Pfam" id="PF05270"/>
    </source>
</evidence>
<dbReference type="InterPro" id="IPR006710">
    <property type="entry name" value="Glyco_hydro_43"/>
</dbReference>
<dbReference type="Pfam" id="PF04616">
    <property type="entry name" value="Glyco_hydro_43"/>
    <property type="match status" value="1"/>
</dbReference>
<keyword evidence="3 6" id="KW-0378">Hydrolase</keyword>
<dbReference type="PANTHER" id="PTHR43772">
    <property type="entry name" value="ENDO-1,4-BETA-XYLANASE"/>
    <property type="match status" value="1"/>
</dbReference>
<dbReference type="GO" id="GO:0045493">
    <property type="term" value="P:xylan catabolic process"/>
    <property type="evidence" value="ECO:0007669"/>
    <property type="project" value="UniProtKB-KW"/>
</dbReference>
<evidence type="ECO:0000256" key="5">
    <source>
        <dbReference type="ARBA" id="ARBA00023295"/>
    </source>
</evidence>
<dbReference type="InterPro" id="IPR036195">
    <property type="entry name" value="AbfB_ABD_sf"/>
</dbReference>
<dbReference type="Proteomes" id="UP000327030">
    <property type="component" value="Chromosome 1"/>
</dbReference>
<dbReference type="GO" id="GO:0046556">
    <property type="term" value="F:alpha-L-arabinofuranosidase activity"/>
    <property type="evidence" value="ECO:0007669"/>
    <property type="project" value="InterPro"/>
</dbReference>
<evidence type="ECO:0000256" key="4">
    <source>
        <dbReference type="ARBA" id="ARBA00023277"/>
    </source>
</evidence>
<keyword evidence="2" id="KW-0624">Polysaccharide degradation</keyword>
<dbReference type="InterPro" id="IPR052176">
    <property type="entry name" value="Glycosyl_Hydrlase_43_Enz"/>
</dbReference>
<dbReference type="KEGG" id="pxv:FXF36_10220"/>
<dbReference type="Gene3D" id="2.115.10.20">
    <property type="entry name" value="Glycosyl hydrolase domain, family 43"/>
    <property type="match status" value="1"/>
</dbReference>
<dbReference type="InterPro" id="IPR007934">
    <property type="entry name" value="AbfB_ABD"/>
</dbReference>
<evidence type="ECO:0000313" key="9">
    <source>
        <dbReference type="Proteomes" id="UP000327030"/>
    </source>
</evidence>
<organism evidence="8 9">
    <name type="scientific">Pseudobutyrivibrio xylanivorans</name>
    <dbReference type="NCBI Taxonomy" id="185007"/>
    <lineage>
        <taxon>Bacteria</taxon>
        <taxon>Bacillati</taxon>
        <taxon>Bacillota</taxon>
        <taxon>Clostridia</taxon>
        <taxon>Lachnospirales</taxon>
        <taxon>Lachnospiraceae</taxon>
        <taxon>Pseudobutyrivibrio</taxon>
    </lineage>
</organism>
<dbReference type="SUPFAM" id="SSF110221">
    <property type="entry name" value="AbfB domain"/>
    <property type="match status" value="1"/>
</dbReference>
<comment type="similarity">
    <text evidence="1 6">Belongs to the glycosyl hydrolase 43 family.</text>
</comment>
<dbReference type="Gene3D" id="2.80.10.50">
    <property type="match status" value="1"/>
</dbReference>
<dbReference type="InterPro" id="IPR023296">
    <property type="entry name" value="Glyco_hydro_beta-prop_sf"/>
</dbReference>
<evidence type="ECO:0000256" key="6">
    <source>
        <dbReference type="RuleBase" id="RU361187"/>
    </source>
</evidence>
<dbReference type="SUPFAM" id="SSF75005">
    <property type="entry name" value="Arabinanase/levansucrase/invertase"/>
    <property type="match status" value="1"/>
</dbReference>
<name>A0A5P6VVM3_PSEXY</name>
<proteinExistence type="inferred from homology"/>
<dbReference type="EMBL" id="CP043028">
    <property type="protein sequence ID" value="QFJ55211.1"/>
    <property type="molecule type" value="Genomic_DNA"/>
</dbReference>
<dbReference type="OrthoDB" id="9801455at2"/>
<evidence type="ECO:0000313" key="8">
    <source>
        <dbReference type="EMBL" id="QFJ55211.1"/>
    </source>
</evidence>
<reference evidence="9" key="1">
    <citation type="submission" date="2019-08" db="EMBL/GenBank/DDBJ databases">
        <title>Complete Genome Sequence of the Polysaccharide-Degrading Rumen Bacterium Pseudobutyrivibrio xylanivorans MA3014.</title>
        <authorList>
            <person name="Palevich N."/>
            <person name="Maclean P.H."/>
            <person name="Kelly W.J."/>
            <person name="Leahy S.C."/>
            <person name="Rakonjac J."/>
            <person name="Attwood G.T."/>
        </authorList>
    </citation>
    <scope>NUCLEOTIDE SEQUENCE [LARGE SCALE GENOMIC DNA]</scope>
    <source>
        <strain evidence="9">MA3014</strain>
    </source>
</reference>
<dbReference type="PANTHER" id="PTHR43772:SF2">
    <property type="entry name" value="PUTATIVE (AFU_ORTHOLOGUE AFUA_2G04480)-RELATED"/>
    <property type="match status" value="1"/>
</dbReference>
<dbReference type="Pfam" id="PF05270">
    <property type="entry name" value="AbfB"/>
    <property type="match status" value="1"/>
</dbReference>
<evidence type="ECO:0000256" key="2">
    <source>
        <dbReference type="ARBA" id="ARBA00022651"/>
    </source>
</evidence>
<keyword evidence="5 6" id="KW-0326">Glycosidase</keyword>
<sequence length="515" mass="56331">MLALAMVGAGVLTACGAPKEITIEKCTTGNPMVADNQNIVYGGDPSVLVDGDMVYLYTGHDASTDEEVAKSIYNIPEYLCYSSTDLKNWNAEGVVMSMEDVSWDSGDTSAWASQVMKHKDPTDGKDKYYLYYCSWDKTGKQCIGVAVSDSPTGKFEDIGEPLVKSSVTKPNTSTYNDIDPTAWIETDESGEEHRYLAWGNGMFFVCELNEDMISIKDVNGDGKITNGKTPGEDDIITRTAGLDSYTEAPWIYRHSDGHGNYDGPYYLFFAHQWRECMAYATTDDLISGKWSKTQMIMTPTATSNTNHMAVFDFKGKTYFVYHNGSLPAGSGFRRTACIEEIIVNTDYTIDMFEESAAGIDGMKSAITTMDGSQYIAHEAFLNSSMDSDYPYKDVKLISSEESPVNTKDEQWVIRPGKADAENASYVSIESENKPGLYITANSDGTVTLCQDTKATEKSAANQSFKTVEGLSDKKGVSFESVAQPGKYLTLTGGIVSLSDGKDKASATFLVTSVLD</sequence>
<protein>
    <submittedName>
        <fullName evidence="8">Xylosidase/arabinofuranosidase</fullName>
    </submittedName>
</protein>
<evidence type="ECO:0000256" key="1">
    <source>
        <dbReference type="ARBA" id="ARBA00009865"/>
    </source>
</evidence>